<reference evidence="1 2" key="1">
    <citation type="submission" date="2020-08" db="EMBL/GenBank/DDBJ databases">
        <title>Functional genomics of gut bacteria from endangered species of beetles.</title>
        <authorList>
            <person name="Carlos-Shanley C."/>
        </authorList>
    </citation>
    <scope>NUCLEOTIDE SEQUENCE [LARGE SCALE GENOMIC DNA]</scope>
    <source>
        <strain evidence="1 2">S00151</strain>
    </source>
</reference>
<organism evidence="1 2">
    <name type="scientific">Chryseobacterium defluvii</name>
    <dbReference type="NCBI Taxonomy" id="160396"/>
    <lineage>
        <taxon>Bacteria</taxon>
        <taxon>Pseudomonadati</taxon>
        <taxon>Bacteroidota</taxon>
        <taxon>Flavobacteriia</taxon>
        <taxon>Flavobacteriales</taxon>
        <taxon>Weeksellaceae</taxon>
        <taxon>Chryseobacterium group</taxon>
        <taxon>Chryseobacterium</taxon>
    </lineage>
</organism>
<dbReference type="AlphaFoldDB" id="A0A840KH45"/>
<dbReference type="RefSeq" id="WP_184188984.1">
    <property type="nucleotide sequence ID" value="NZ_JACHLE010000002.1"/>
</dbReference>
<protein>
    <submittedName>
        <fullName evidence="1">Phage pi2 protein 07</fullName>
    </submittedName>
</protein>
<name>A0A840KH45_9FLAO</name>
<evidence type="ECO:0000313" key="1">
    <source>
        <dbReference type="EMBL" id="MBB4806830.1"/>
    </source>
</evidence>
<comment type="caution">
    <text evidence="1">The sequence shown here is derived from an EMBL/GenBank/DDBJ whole genome shotgun (WGS) entry which is preliminary data.</text>
</comment>
<dbReference type="Proteomes" id="UP000592180">
    <property type="component" value="Unassembled WGS sequence"/>
</dbReference>
<keyword evidence="2" id="KW-1185">Reference proteome</keyword>
<proteinExistence type="predicted"/>
<sequence>MGNKMYVPEDYFSLSAVEKVMKEFNWPADYKLEEDADGVSIIFPKSEIYLKNGYENDVSFDLTSFQGKDCYIDMYSSLKKIVKDYDKNPDVFDDLNLQDDTSVYASSEATEANIRDVLKILQAYFKDFILGKEKRLDSLL</sequence>
<accession>A0A840KH45</accession>
<gene>
    <name evidence="1" type="ORF">HNP38_002126</name>
</gene>
<dbReference type="EMBL" id="JACHLE010000002">
    <property type="protein sequence ID" value="MBB4806830.1"/>
    <property type="molecule type" value="Genomic_DNA"/>
</dbReference>
<evidence type="ECO:0000313" key="2">
    <source>
        <dbReference type="Proteomes" id="UP000592180"/>
    </source>
</evidence>